<evidence type="ECO:0000313" key="1">
    <source>
        <dbReference type="EMBL" id="KAK3891815.1"/>
    </source>
</evidence>
<organism evidence="1 2">
    <name type="scientific">Petrolisthes cinctipes</name>
    <name type="common">Flat porcelain crab</name>
    <dbReference type="NCBI Taxonomy" id="88211"/>
    <lineage>
        <taxon>Eukaryota</taxon>
        <taxon>Metazoa</taxon>
        <taxon>Ecdysozoa</taxon>
        <taxon>Arthropoda</taxon>
        <taxon>Crustacea</taxon>
        <taxon>Multicrustacea</taxon>
        <taxon>Malacostraca</taxon>
        <taxon>Eumalacostraca</taxon>
        <taxon>Eucarida</taxon>
        <taxon>Decapoda</taxon>
        <taxon>Pleocyemata</taxon>
        <taxon>Anomura</taxon>
        <taxon>Galatheoidea</taxon>
        <taxon>Porcellanidae</taxon>
        <taxon>Petrolisthes</taxon>
    </lineage>
</organism>
<comment type="caution">
    <text evidence="1">The sequence shown here is derived from an EMBL/GenBank/DDBJ whole genome shotgun (WGS) entry which is preliminary data.</text>
</comment>
<name>A0AAE1GH55_PETCI</name>
<sequence length="166" mass="18556">MALRSGSQPSGNRHILPISSRRGYIYLSYLGSCFHFYVIDGRVVRELVEKLVTHHEEADALIAAHAKSTGEEGCVRNTVFRGSDTDIAVILLHHCWDMNVRINVGTSSKNNRRYLSITSIANRVGHPICSALQECYAFTGCDYTSELHQKGKVRPYAQMLKNTSAQ</sequence>
<dbReference type="EMBL" id="JAWQEG010000302">
    <property type="protein sequence ID" value="KAK3891815.1"/>
    <property type="molecule type" value="Genomic_DNA"/>
</dbReference>
<proteinExistence type="predicted"/>
<dbReference type="AlphaFoldDB" id="A0AAE1GH55"/>
<evidence type="ECO:0000313" key="2">
    <source>
        <dbReference type="Proteomes" id="UP001286313"/>
    </source>
</evidence>
<accession>A0AAE1GH55</accession>
<keyword evidence="2" id="KW-1185">Reference proteome</keyword>
<reference evidence="1" key="1">
    <citation type="submission" date="2023-10" db="EMBL/GenBank/DDBJ databases">
        <title>Genome assemblies of two species of porcelain crab, Petrolisthes cinctipes and Petrolisthes manimaculis (Anomura: Porcellanidae).</title>
        <authorList>
            <person name="Angst P."/>
        </authorList>
    </citation>
    <scope>NUCLEOTIDE SEQUENCE</scope>
    <source>
        <strain evidence="1">PB745_01</strain>
        <tissue evidence="1">Gill</tissue>
    </source>
</reference>
<gene>
    <name evidence="1" type="ORF">Pcinc_004285</name>
</gene>
<dbReference type="Proteomes" id="UP001286313">
    <property type="component" value="Unassembled WGS sequence"/>
</dbReference>
<protein>
    <submittedName>
        <fullName evidence="1">Uncharacterized protein</fullName>
    </submittedName>
</protein>